<dbReference type="PANTHER" id="PTHR43798:SF5">
    <property type="entry name" value="MONOACYLGLYCEROL LIPASE ABHD6"/>
    <property type="match status" value="1"/>
</dbReference>
<reference evidence="2 3" key="1">
    <citation type="submission" date="2018-10" db="EMBL/GenBank/DDBJ databases">
        <title>Genomic Encyclopedia of Type Strains, Phase IV (KMG-IV): sequencing the most valuable type-strain genomes for metagenomic binning, comparative biology and taxonomic classification.</title>
        <authorList>
            <person name="Goeker M."/>
        </authorList>
    </citation>
    <scope>NUCLEOTIDE SEQUENCE [LARGE SCALE GENOMIC DNA]</scope>
    <source>
        <strain evidence="2 3">DSM 25586</strain>
    </source>
</reference>
<dbReference type="SUPFAM" id="SSF53474">
    <property type="entry name" value="alpha/beta-Hydrolases"/>
    <property type="match status" value="1"/>
</dbReference>
<gene>
    <name evidence="2" type="ORF">C8D78_3432</name>
</gene>
<dbReference type="InterPro" id="IPR050266">
    <property type="entry name" value="AB_hydrolase_sf"/>
</dbReference>
<dbReference type="GO" id="GO:0046464">
    <property type="term" value="P:acylglycerol catabolic process"/>
    <property type="evidence" value="ECO:0007669"/>
    <property type="project" value="TreeGrafter"/>
</dbReference>
<dbReference type="EMBL" id="RBIR01000009">
    <property type="protein sequence ID" value="RKR13771.1"/>
    <property type="molecule type" value="Genomic_DNA"/>
</dbReference>
<dbReference type="GO" id="GO:0047372">
    <property type="term" value="F:monoacylglycerol lipase activity"/>
    <property type="evidence" value="ECO:0007669"/>
    <property type="project" value="TreeGrafter"/>
</dbReference>
<organism evidence="2 3">
    <name type="scientific">Arthrobacter oryzae</name>
    <dbReference type="NCBI Taxonomy" id="409290"/>
    <lineage>
        <taxon>Bacteria</taxon>
        <taxon>Bacillati</taxon>
        <taxon>Actinomycetota</taxon>
        <taxon>Actinomycetes</taxon>
        <taxon>Micrococcales</taxon>
        <taxon>Micrococcaceae</taxon>
        <taxon>Arthrobacter</taxon>
    </lineage>
</organism>
<evidence type="ECO:0000313" key="3">
    <source>
        <dbReference type="Proteomes" id="UP000276055"/>
    </source>
</evidence>
<dbReference type="InterPro" id="IPR000073">
    <property type="entry name" value="AB_hydrolase_1"/>
</dbReference>
<proteinExistence type="predicted"/>
<dbReference type="InterPro" id="IPR029058">
    <property type="entry name" value="AB_hydrolase_fold"/>
</dbReference>
<evidence type="ECO:0000313" key="2">
    <source>
        <dbReference type="EMBL" id="RKR13771.1"/>
    </source>
</evidence>
<dbReference type="Pfam" id="PF00561">
    <property type="entry name" value="Abhydrolase_1"/>
    <property type="match status" value="1"/>
</dbReference>
<dbReference type="PRINTS" id="PR00111">
    <property type="entry name" value="ABHYDROLASE"/>
</dbReference>
<dbReference type="AlphaFoldDB" id="A0A495EAQ9"/>
<comment type="caution">
    <text evidence="2">The sequence shown here is derived from an EMBL/GenBank/DDBJ whole genome shotgun (WGS) entry which is preliminary data.</text>
</comment>
<evidence type="ECO:0000259" key="1">
    <source>
        <dbReference type="Pfam" id="PF00561"/>
    </source>
</evidence>
<sequence>MPAELFCQARDGFDLAAQVGGAAGSPALLLLQGQANSHAWWNGVRSAFESEFQTITMDYRGTGSSRGPVAPWTTESFAADAVEILDSAGISTAYVYGTSMGGRVAQMIAAHYPDRVKALVLACTTPGGPNAVDRSREISAELARASAADRLYVLHDLFYTPAWPHPPEDSSLLGDASMTPQELAAHRKASRHHDAWDLLPSITAPTLVLHGEDDLMTPADNARLLADRIPGAGLQIYPGSRHGFFEEFAQQVTPAVLDFFARTPAN</sequence>
<dbReference type="Proteomes" id="UP000276055">
    <property type="component" value="Unassembled WGS sequence"/>
</dbReference>
<protein>
    <submittedName>
        <fullName evidence="2">Pimeloyl-ACP methyl ester carboxylesterase</fullName>
    </submittedName>
</protein>
<dbReference type="GO" id="GO:0016020">
    <property type="term" value="C:membrane"/>
    <property type="evidence" value="ECO:0007669"/>
    <property type="project" value="TreeGrafter"/>
</dbReference>
<feature type="domain" description="AB hydrolase-1" evidence="1">
    <location>
        <begin position="26"/>
        <end position="247"/>
    </location>
</feature>
<accession>A0A495EAQ9</accession>
<name>A0A495EAQ9_9MICC</name>
<dbReference type="Gene3D" id="3.40.50.1820">
    <property type="entry name" value="alpha/beta hydrolase"/>
    <property type="match status" value="1"/>
</dbReference>
<dbReference type="PANTHER" id="PTHR43798">
    <property type="entry name" value="MONOACYLGLYCEROL LIPASE"/>
    <property type="match status" value="1"/>
</dbReference>